<evidence type="ECO:0000256" key="4">
    <source>
        <dbReference type="ARBA" id="ARBA00023163"/>
    </source>
</evidence>
<dbReference type="eggNOG" id="COG1309">
    <property type="taxonomic scope" value="Bacteria"/>
</dbReference>
<keyword evidence="1" id="KW-0678">Repressor</keyword>
<proteinExistence type="predicted"/>
<gene>
    <name evidence="7" type="ORF">SAMN04489809_1094</name>
</gene>
<dbReference type="RefSeq" id="WP_060923556.1">
    <property type="nucleotide sequence ID" value="NZ_LT629770.1"/>
</dbReference>
<reference evidence="7 8" key="1">
    <citation type="submission" date="2016-10" db="EMBL/GenBank/DDBJ databases">
        <authorList>
            <person name="de Groot N.N."/>
        </authorList>
    </citation>
    <scope>NUCLEOTIDE SEQUENCE [LARGE SCALE GENOMIC DNA]</scope>
    <source>
        <strain evidence="7 8">DSM 15019</strain>
    </source>
</reference>
<dbReference type="InterPro" id="IPR039538">
    <property type="entry name" value="BetI_C"/>
</dbReference>
<accession>A0A1H1PGU9</accession>
<dbReference type="AlphaFoldDB" id="A0A1H1PGU9"/>
<dbReference type="SUPFAM" id="SSF46689">
    <property type="entry name" value="Homeodomain-like"/>
    <property type="match status" value="1"/>
</dbReference>
<dbReference type="Pfam" id="PF13977">
    <property type="entry name" value="TetR_C_6"/>
    <property type="match status" value="1"/>
</dbReference>
<dbReference type="Pfam" id="PF00440">
    <property type="entry name" value="TetR_N"/>
    <property type="match status" value="1"/>
</dbReference>
<evidence type="ECO:0000256" key="2">
    <source>
        <dbReference type="ARBA" id="ARBA00023015"/>
    </source>
</evidence>
<organism evidence="7 8">
    <name type="scientific">Microbacterium paraoxydans</name>
    <dbReference type="NCBI Taxonomy" id="199592"/>
    <lineage>
        <taxon>Bacteria</taxon>
        <taxon>Bacillati</taxon>
        <taxon>Actinomycetota</taxon>
        <taxon>Actinomycetes</taxon>
        <taxon>Micrococcales</taxon>
        <taxon>Microbacteriaceae</taxon>
        <taxon>Microbacterium</taxon>
    </lineage>
</organism>
<dbReference type="InterPro" id="IPR050109">
    <property type="entry name" value="HTH-type_TetR-like_transc_reg"/>
</dbReference>
<keyword evidence="3 5" id="KW-0238">DNA-binding</keyword>
<feature type="domain" description="HTH tetR-type" evidence="6">
    <location>
        <begin position="22"/>
        <end position="82"/>
    </location>
</feature>
<dbReference type="SUPFAM" id="SSF48498">
    <property type="entry name" value="Tetracyclin repressor-like, C-terminal domain"/>
    <property type="match status" value="1"/>
</dbReference>
<dbReference type="InterPro" id="IPR009057">
    <property type="entry name" value="Homeodomain-like_sf"/>
</dbReference>
<dbReference type="EMBL" id="LT629770">
    <property type="protein sequence ID" value="SDS10466.1"/>
    <property type="molecule type" value="Genomic_DNA"/>
</dbReference>
<dbReference type="PRINTS" id="PR00455">
    <property type="entry name" value="HTHTETR"/>
</dbReference>
<evidence type="ECO:0000256" key="3">
    <source>
        <dbReference type="ARBA" id="ARBA00023125"/>
    </source>
</evidence>
<dbReference type="GO" id="GO:0003700">
    <property type="term" value="F:DNA-binding transcription factor activity"/>
    <property type="evidence" value="ECO:0007669"/>
    <property type="project" value="TreeGrafter"/>
</dbReference>
<evidence type="ECO:0000259" key="6">
    <source>
        <dbReference type="PROSITE" id="PS50977"/>
    </source>
</evidence>
<feature type="DNA-binding region" description="H-T-H motif" evidence="5">
    <location>
        <begin position="45"/>
        <end position="64"/>
    </location>
</feature>
<dbReference type="PANTHER" id="PTHR30055">
    <property type="entry name" value="HTH-TYPE TRANSCRIPTIONAL REGULATOR RUTR"/>
    <property type="match status" value="1"/>
</dbReference>
<dbReference type="PROSITE" id="PS50977">
    <property type="entry name" value="HTH_TETR_2"/>
    <property type="match status" value="1"/>
</dbReference>
<evidence type="ECO:0000256" key="1">
    <source>
        <dbReference type="ARBA" id="ARBA00022491"/>
    </source>
</evidence>
<dbReference type="Proteomes" id="UP000182126">
    <property type="component" value="Chromosome I"/>
</dbReference>
<dbReference type="PANTHER" id="PTHR30055:SF234">
    <property type="entry name" value="HTH-TYPE TRANSCRIPTIONAL REGULATOR BETI"/>
    <property type="match status" value="1"/>
</dbReference>
<evidence type="ECO:0000313" key="8">
    <source>
        <dbReference type="Proteomes" id="UP000182126"/>
    </source>
</evidence>
<protein>
    <submittedName>
        <fullName evidence="7">DNA-binding transcriptional regulator, AcrR family</fullName>
    </submittedName>
</protein>
<dbReference type="GO" id="GO:0000976">
    <property type="term" value="F:transcription cis-regulatory region binding"/>
    <property type="evidence" value="ECO:0007669"/>
    <property type="project" value="TreeGrafter"/>
</dbReference>
<dbReference type="InterPro" id="IPR036271">
    <property type="entry name" value="Tet_transcr_reg_TetR-rel_C_sf"/>
</dbReference>
<name>A0A1H1PGU9_9MICO</name>
<evidence type="ECO:0000313" key="7">
    <source>
        <dbReference type="EMBL" id="SDS10466.1"/>
    </source>
</evidence>
<sequence>MPAAPSHDSERPRPRGTYAKGIARRQEILDRAIEVFAARGADRTSLRAIAKEVGVTHAALTHYFGSLEELLVAVYVESNAPGRKTEPEPANPVEGMIRSARANREVPGLVQLYSTLVASALEEGHPAARAFATERFARLRADIAETVREQQTDGRIRADVDPLAVAALVVAASDGLQTQWLLDDTAPQHEALALLDRLLRPADGAGRGGVREG</sequence>
<keyword evidence="2" id="KW-0805">Transcription regulation</keyword>
<dbReference type="InterPro" id="IPR001647">
    <property type="entry name" value="HTH_TetR"/>
</dbReference>
<evidence type="ECO:0000256" key="5">
    <source>
        <dbReference type="PROSITE-ProRule" id="PRU00335"/>
    </source>
</evidence>
<dbReference type="Gene3D" id="1.10.357.10">
    <property type="entry name" value="Tetracycline Repressor, domain 2"/>
    <property type="match status" value="1"/>
</dbReference>
<dbReference type="GeneID" id="36301026"/>
<keyword evidence="4" id="KW-0804">Transcription</keyword>